<dbReference type="PANTHER" id="PTHR10617">
    <property type="entry name" value="ELECTRON TRANSFER FLAVOPROTEIN-UBIQUINONE OXIDOREDUCTASE"/>
    <property type="match status" value="1"/>
</dbReference>
<feature type="domain" description="ETF-QO/FixX C-terminal" evidence="15">
    <location>
        <begin position="457"/>
        <end position="558"/>
    </location>
</feature>
<comment type="cofactor">
    <cofactor evidence="14">
        <name>[4Fe-4S] cluster</name>
        <dbReference type="ChEBI" id="CHEBI:49883"/>
    </cofactor>
    <text evidence="14">Binds 1 [4Fe-4S] cluster.</text>
</comment>
<keyword evidence="6 14" id="KW-0274">FAD</keyword>
<keyword evidence="5 14" id="KW-0479">Metal-binding</keyword>
<evidence type="ECO:0000259" key="16">
    <source>
        <dbReference type="Pfam" id="PF21162"/>
    </source>
</evidence>
<evidence type="ECO:0000313" key="18">
    <source>
        <dbReference type="Proteomes" id="UP000017184"/>
    </source>
</evidence>
<dbReference type="STRING" id="946483.Cenrod_1009"/>
<proteinExistence type="predicted"/>
<dbReference type="HOGENOM" id="CLU_009667_4_1_4"/>
<dbReference type="GO" id="GO:0051539">
    <property type="term" value="F:4 iron, 4 sulfur cluster binding"/>
    <property type="evidence" value="ECO:0007669"/>
    <property type="project" value="UniProtKB-UniRule"/>
</dbReference>
<keyword evidence="10 14" id="KW-0408">Iron</keyword>
<dbReference type="Pfam" id="PF05187">
    <property type="entry name" value="Fer4_ETF_QO"/>
    <property type="match status" value="1"/>
</dbReference>
<evidence type="ECO:0000256" key="9">
    <source>
        <dbReference type="ARBA" id="ARBA00023002"/>
    </source>
</evidence>
<keyword evidence="9 14" id="KW-0560">Oxidoreductase</keyword>
<evidence type="ECO:0000256" key="7">
    <source>
        <dbReference type="ARBA" id="ARBA00022946"/>
    </source>
</evidence>
<evidence type="ECO:0000313" key="17">
    <source>
        <dbReference type="EMBL" id="AGX87107.1"/>
    </source>
</evidence>
<keyword evidence="12 14" id="KW-0830">Ubiquinone</keyword>
<dbReference type="InterPro" id="IPR036188">
    <property type="entry name" value="FAD/NAD-bd_sf"/>
</dbReference>
<dbReference type="SUPFAM" id="SSF54373">
    <property type="entry name" value="FAD-linked reductases, C-terminal domain"/>
    <property type="match status" value="1"/>
</dbReference>
<dbReference type="Gene3D" id="3.50.50.60">
    <property type="entry name" value="FAD/NAD(P)-binding domain"/>
    <property type="match status" value="1"/>
</dbReference>
<evidence type="ECO:0000256" key="4">
    <source>
        <dbReference type="ARBA" id="ARBA00022630"/>
    </source>
</evidence>
<evidence type="ECO:0000256" key="10">
    <source>
        <dbReference type="ARBA" id="ARBA00023004"/>
    </source>
</evidence>
<dbReference type="eggNOG" id="COG2440">
    <property type="taxonomic scope" value="Bacteria"/>
</dbReference>
<dbReference type="InterPro" id="IPR040156">
    <property type="entry name" value="ETF-QO"/>
</dbReference>
<gene>
    <name evidence="17" type="ORF">Cenrod_1009</name>
</gene>
<sequence length="561" mass="61513">MPSTPPPLPERESMEYDLVIVGAGPAGLAAAIRAKQAAAQRGCELSVAVLEKGCEPGAHTLSGAVLDPRALTALLPDWKDCGAPLHQAVTEESMLFLGAQSARRVPDFLLPECSHNAGNYLVSLGALVRWMAKQAEALGVEIYPGYAASEVLYDQSDTVIGVATGDLGIAKDGTRKPNYQRGMALLGRYTLFAEGSRGHLGKALISHYQLDAGRDPQGYALGIKELWEAPPQRHQPGLLVHTTGWPLDNSTYGGCFLYHLADRRIAAGMILGLDYRNPHLDPFEEFQRWKTHPQIRQHFADETGKVCARRLSYGARSMTTGGWMSLPRTVFPGGALVGCDAGFLDSSRLKGIHSAMESAMMAADAAVDAVAQGRSSNLLSAYPEAIERSPLRQDLERSRNFKTWFQRGMLLGTLMNGLEQRVLRGSIPWTIHRKAPDHARLRPAQECTPPQYPKPDGQLTFDRASSVFLSRTHHEENQPCHLRLRNADTPVTTNLQRYAGPEARYCPAQVYEFHTDASGQTTLVINAINCLHCKTCDIKDPTQNIEWVTPEGGEGPLYLQM</sequence>
<evidence type="ECO:0000256" key="6">
    <source>
        <dbReference type="ARBA" id="ARBA00022827"/>
    </source>
</evidence>
<dbReference type="PATRIC" id="fig|946483.4.peg.1015"/>
<protein>
    <recommendedName>
        <fullName evidence="14">Electron transfer flavoprotein-ubiquinone oxidoreductase</fullName>
        <shortName evidence="14">ETF-QO</shortName>
        <ecNumber evidence="14">1.5.5.1</ecNumber>
    </recommendedName>
</protein>
<comment type="cofactor">
    <cofactor evidence="1 14">
        <name>FAD</name>
        <dbReference type="ChEBI" id="CHEBI:57692"/>
    </cofactor>
</comment>
<dbReference type="SUPFAM" id="SSF54862">
    <property type="entry name" value="4Fe-4S ferredoxins"/>
    <property type="match status" value="1"/>
</dbReference>
<dbReference type="Gene3D" id="3.30.9.90">
    <property type="match status" value="1"/>
</dbReference>
<accession>U5N6U8</accession>
<dbReference type="AlphaFoldDB" id="U5N6U8"/>
<keyword evidence="7" id="KW-0809">Transit peptide</keyword>
<keyword evidence="8 14" id="KW-0249">Electron transport</keyword>
<evidence type="ECO:0000256" key="3">
    <source>
        <dbReference type="ARBA" id="ARBA00022448"/>
    </source>
</evidence>
<dbReference type="GO" id="GO:0004174">
    <property type="term" value="F:electron-transferring-flavoprotein dehydrogenase activity"/>
    <property type="evidence" value="ECO:0007669"/>
    <property type="project" value="UniProtKB-UniRule"/>
</dbReference>
<evidence type="ECO:0000256" key="12">
    <source>
        <dbReference type="ARBA" id="ARBA00023075"/>
    </source>
</evidence>
<evidence type="ECO:0000256" key="11">
    <source>
        <dbReference type="ARBA" id="ARBA00023014"/>
    </source>
</evidence>
<keyword evidence="11 14" id="KW-0411">Iron-sulfur</keyword>
<evidence type="ECO:0000256" key="8">
    <source>
        <dbReference type="ARBA" id="ARBA00022982"/>
    </source>
</evidence>
<dbReference type="InterPro" id="IPR049398">
    <property type="entry name" value="ETF-QO/FixC_UQ-bd"/>
</dbReference>
<evidence type="ECO:0000256" key="13">
    <source>
        <dbReference type="ARBA" id="ARBA00023136"/>
    </source>
</evidence>
<dbReference type="Proteomes" id="UP000017184">
    <property type="component" value="Chromosome"/>
</dbReference>
<keyword evidence="13" id="KW-0472">Membrane</keyword>
<evidence type="ECO:0000256" key="5">
    <source>
        <dbReference type="ARBA" id="ARBA00022723"/>
    </source>
</evidence>
<evidence type="ECO:0000256" key="2">
    <source>
        <dbReference type="ARBA" id="ARBA00004370"/>
    </source>
</evidence>
<dbReference type="Pfam" id="PF13450">
    <property type="entry name" value="NAD_binding_8"/>
    <property type="match status" value="1"/>
</dbReference>
<dbReference type="FunFam" id="3.30.70.20:FF:000015">
    <property type="entry name" value="Electron transfer flavoprotein-ubiquinone oxidoreductase"/>
    <property type="match status" value="1"/>
</dbReference>
<dbReference type="GO" id="GO:0016020">
    <property type="term" value="C:membrane"/>
    <property type="evidence" value="ECO:0007669"/>
    <property type="project" value="UniProtKB-SubCell"/>
</dbReference>
<reference evidence="17 18" key="1">
    <citation type="journal article" date="2013" name="Genome Biol.">
        <title>Genomic analysis reveals key aspects of prokaryotic symbiosis in the phototrophic consortium "Chlorochromatium aggregatum".</title>
        <authorList>
            <person name="Liu Z."/>
            <person name="Muller J."/>
            <person name="Li T."/>
            <person name="Alvey R.M."/>
            <person name="Vogl K."/>
            <person name="Frigaard N.U."/>
            <person name="Rockwell N.C."/>
            <person name="Boyd E.S."/>
            <person name="Tomsho L.P."/>
            <person name="Schuster S.C."/>
            <person name="Henke P."/>
            <person name="Rohde M."/>
            <person name="Overmann J."/>
            <person name="Bryant D.A."/>
        </authorList>
    </citation>
    <scope>NUCLEOTIDE SEQUENCE [LARGE SCALE GENOMIC DNA]</scope>
    <source>
        <strain evidence="17">CR</strain>
    </source>
</reference>
<name>U5N6U8_9BURK</name>
<dbReference type="EMBL" id="CP004885">
    <property type="protein sequence ID" value="AGX87107.1"/>
    <property type="molecule type" value="Genomic_DNA"/>
</dbReference>
<evidence type="ECO:0000256" key="14">
    <source>
        <dbReference type="RuleBase" id="RU366068"/>
    </source>
</evidence>
<dbReference type="eggNOG" id="COG0644">
    <property type="taxonomic scope" value="Bacteria"/>
</dbReference>
<dbReference type="InterPro" id="IPR007859">
    <property type="entry name" value="ETF-QO/FixX_C"/>
</dbReference>
<keyword evidence="18" id="KW-1185">Reference proteome</keyword>
<evidence type="ECO:0000256" key="1">
    <source>
        <dbReference type="ARBA" id="ARBA00001974"/>
    </source>
</evidence>
<comment type="catalytic activity">
    <reaction evidence="14">
        <text>a ubiquinone + reduced [electron-transfer flavoprotein] = a ubiquinol + oxidized [electron-transfer flavoprotein] + H(+)</text>
        <dbReference type="Rhea" id="RHEA:24052"/>
        <dbReference type="Rhea" id="RHEA-COMP:9565"/>
        <dbReference type="Rhea" id="RHEA-COMP:9566"/>
        <dbReference type="Rhea" id="RHEA-COMP:10685"/>
        <dbReference type="Rhea" id="RHEA-COMP:10686"/>
        <dbReference type="ChEBI" id="CHEBI:15378"/>
        <dbReference type="ChEBI" id="CHEBI:16389"/>
        <dbReference type="ChEBI" id="CHEBI:17976"/>
        <dbReference type="ChEBI" id="CHEBI:57692"/>
        <dbReference type="ChEBI" id="CHEBI:58307"/>
        <dbReference type="EC" id="1.5.5.1"/>
    </reaction>
</comment>
<dbReference type="GO" id="GO:0046872">
    <property type="term" value="F:metal ion binding"/>
    <property type="evidence" value="ECO:0007669"/>
    <property type="project" value="UniProtKB-KW"/>
</dbReference>
<dbReference type="SUPFAM" id="SSF51905">
    <property type="entry name" value="FAD/NAD(P)-binding domain"/>
    <property type="match status" value="1"/>
</dbReference>
<dbReference type="KEGG" id="cbx:Cenrod_1009"/>
<evidence type="ECO:0000259" key="15">
    <source>
        <dbReference type="Pfam" id="PF05187"/>
    </source>
</evidence>
<comment type="subcellular location">
    <subcellularLocation>
        <location evidence="2">Membrane</location>
    </subcellularLocation>
</comment>
<dbReference type="Gene3D" id="3.30.70.20">
    <property type="match status" value="1"/>
</dbReference>
<keyword evidence="4 14" id="KW-0285">Flavoprotein</keyword>
<dbReference type="Pfam" id="PF21162">
    <property type="entry name" value="ETFQO_UQ-bd"/>
    <property type="match status" value="1"/>
</dbReference>
<dbReference type="PANTHER" id="PTHR10617:SF107">
    <property type="entry name" value="ELECTRON TRANSFER FLAVOPROTEIN-UBIQUINONE OXIDOREDUCTASE, MITOCHONDRIAL"/>
    <property type="match status" value="1"/>
</dbReference>
<dbReference type="EC" id="1.5.5.1" evidence="14"/>
<organism evidence="17 18">
    <name type="scientific">Candidatus Symbiobacter mobilis CR</name>
    <dbReference type="NCBI Taxonomy" id="946483"/>
    <lineage>
        <taxon>Bacteria</taxon>
        <taxon>Pseudomonadati</taxon>
        <taxon>Pseudomonadota</taxon>
        <taxon>Betaproteobacteria</taxon>
        <taxon>Burkholderiales</taxon>
        <taxon>Comamonadaceae</taxon>
    </lineage>
</organism>
<comment type="function">
    <text evidence="14">Accepts electrons from ETF and reduces ubiquinone.</text>
</comment>
<dbReference type="RefSeq" id="WP_022771926.1">
    <property type="nucleotide sequence ID" value="NC_022576.1"/>
</dbReference>
<keyword evidence="3 14" id="KW-0813">Transport</keyword>
<feature type="domain" description="ETF-QO/FixC ubiquinone-binding" evidence="16">
    <location>
        <begin position="219"/>
        <end position="318"/>
    </location>
</feature>
<dbReference type="OrthoDB" id="9766632at2"/>